<dbReference type="AlphaFoldDB" id="A0A0G0Z3Y9"/>
<accession>A0A0G0Z3Y9</accession>
<dbReference type="Proteomes" id="UP000033969">
    <property type="component" value="Unassembled WGS sequence"/>
</dbReference>
<gene>
    <name evidence="2" type="ORF">UU74_C0033G0013</name>
</gene>
<organism evidence="2 3">
    <name type="scientific">Candidatus Woesebacteria bacterium GW2011_GWA1_41_7</name>
    <dbReference type="NCBI Taxonomy" id="1618556"/>
    <lineage>
        <taxon>Bacteria</taxon>
        <taxon>Candidatus Woeseibacteriota</taxon>
    </lineage>
</organism>
<protein>
    <submittedName>
        <fullName evidence="2">Uncharacterized protein</fullName>
    </submittedName>
</protein>
<proteinExistence type="predicted"/>
<feature type="region of interest" description="Disordered" evidence="1">
    <location>
        <begin position="1"/>
        <end position="31"/>
    </location>
</feature>
<sequence>MANIMTPPQNAVKKKKKLGMEGTIQESDPSFKMPKLRTLDEIYTTYSKYERAKKGRK</sequence>
<evidence type="ECO:0000313" key="2">
    <source>
        <dbReference type="EMBL" id="KKS16781.1"/>
    </source>
</evidence>
<evidence type="ECO:0000256" key="1">
    <source>
        <dbReference type="SAM" id="MobiDB-lite"/>
    </source>
</evidence>
<name>A0A0G0Z3Y9_9BACT</name>
<evidence type="ECO:0000313" key="3">
    <source>
        <dbReference type="Proteomes" id="UP000033969"/>
    </source>
</evidence>
<dbReference type="EMBL" id="LCBU01000033">
    <property type="protein sequence ID" value="KKS16781.1"/>
    <property type="molecule type" value="Genomic_DNA"/>
</dbReference>
<comment type="caution">
    <text evidence="2">The sequence shown here is derived from an EMBL/GenBank/DDBJ whole genome shotgun (WGS) entry which is preliminary data.</text>
</comment>
<reference evidence="2 3" key="1">
    <citation type="journal article" date="2015" name="Nature">
        <title>rRNA introns, odd ribosomes, and small enigmatic genomes across a large radiation of phyla.</title>
        <authorList>
            <person name="Brown C.T."/>
            <person name="Hug L.A."/>
            <person name="Thomas B.C."/>
            <person name="Sharon I."/>
            <person name="Castelle C.J."/>
            <person name="Singh A."/>
            <person name="Wilkins M.J."/>
            <person name="Williams K.H."/>
            <person name="Banfield J.F."/>
        </authorList>
    </citation>
    <scope>NUCLEOTIDE SEQUENCE [LARGE SCALE GENOMIC DNA]</scope>
</reference>